<name>A0A1W9ZXV8_MYCAN</name>
<organism evidence="1 2">
    <name type="scientific">Mycobacterium angelicum</name>
    <dbReference type="NCBI Taxonomy" id="470074"/>
    <lineage>
        <taxon>Bacteria</taxon>
        <taxon>Bacillati</taxon>
        <taxon>Actinomycetota</taxon>
        <taxon>Actinomycetes</taxon>
        <taxon>Mycobacteriales</taxon>
        <taxon>Mycobacteriaceae</taxon>
        <taxon>Mycobacterium</taxon>
    </lineage>
</organism>
<evidence type="ECO:0000313" key="1">
    <source>
        <dbReference type="EMBL" id="ORA22633.1"/>
    </source>
</evidence>
<keyword evidence="2" id="KW-1185">Reference proteome</keyword>
<evidence type="ECO:0000313" key="2">
    <source>
        <dbReference type="Proteomes" id="UP000192284"/>
    </source>
</evidence>
<gene>
    <name evidence="1" type="ORF">BST12_08590</name>
</gene>
<comment type="caution">
    <text evidence="1">The sequence shown here is derived from an EMBL/GenBank/DDBJ whole genome shotgun (WGS) entry which is preliminary data.</text>
</comment>
<sequence length="144" mass="15199">MDTPVLEASFGCALCAASAGQVWLVKSTEVLAHSTDSWSPGLAAVAELDGAIRPDGQAALVVQTFFGVTSRPVPADRVDGVAKALEGVDACALYQIGYSCAPFHCPDCAASYCGEHWSWRTFEDDPYSGVEGDCPLGHFHVLAY</sequence>
<reference evidence="1 2" key="1">
    <citation type="submission" date="2017-02" db="EMBL/GenBank/DDBJ databases">
        <title>The new phylogeny of genus Mycobacterium.</title>
        <authorList>
            <person name="Tortoli E."/>
            <person name="Trovato A."/>
            <person name="Cirillo D.M."/>
        </authorList>
    </citation>
    <scope>NUCLEOTIDE SEQUENCE [LARGE SCALE GENOMIC DNA]</scope>
    <source>
        <strain evidence="1 2">DSM 45057</strain>
    </source>
</reference>
<accession>A0A1W9ZXV8</accession>
<dbReference type="AlphaFoldDB" id="A0A1W9ZXV8"/>
<dbReference type="Proteomes" id="UP000192284">
    <property type="component" value="Unassembled WGS sequence"/>
</dbReference>
<dbReference type="EMBL" id="MVHE01000009">
    <property type="protein sequence ID" value="ORA22633.1"/>
    <property type="molecule type" value="Genomic_DNA"/>
</dbReference>
<proteinExistence type="predicted"/>
<protein>
    <submittedName>
        <fullName evidence="1">Uncharacterized protein</fullName>
    </submittedName>
</protein>